<dbReference type="Gramene" id="Psat01G0440900-T1">
    <property type="protein sequence ID" value="KAI5446562.1"/>
    <property type="gene ID" value="KIW84_014409"/>
</dbReference>
<sequence>MGNTHNTNLRKSCTSFEGTSTATRACFGDSFRVDMIHQKKKKNSEFWNAVYEIGEKLETDVDLLLQANHDNRNVEKMSFGLYNDKTDFIVNITRVSDDGLQGGITAIKSSGALSTFVNDEQDYSSETTFVSCDSSNREGLFVLQMKKMKHSNIAFKVAMAHYYVTKTVGLYVEATICCNKGRGFMVEVNGPFIYQSVDLRKIIDEIRLTGIWSPGGKPSTETNGESSSSLHGDNVVVGQIVKNASNKGLINANGCTNGSLNNVIFCTIM</sequence>
<gene>
    <name evidence="1" type="ORF">KIW84_014409</name>
</gene>
<dbReference type="EMBL" id="JAMSHJ010000001">
    <property type="protein sequence ID" value="KAI5446562.1"/>
    <property type="molecule type" value="Genomic_DNA"/>
</dbReference>
<evidence type="ECO:0000313" key="2">
    <source>
        <dbReference type="Proteomes" id="UP001058974"/>
    </source>
</evidence>
<proteinExistence type="predicted"/>
<protein>
    <submittedName>
        <fullName evidence="1">Uncharacterized protein</fullName>
    </submittedName>
</protein>
<keyword evidence="2" id="KW-1185">Reference proteome</keyword>
<name>A0A9D5BNA3_PEA</name>
<accession>A0A9D5BNA3</accession>
<evidence type="ECO:0000313" key="1">
    <source>
        <dbReference type="EMBL" id="KAI5446562.1"/>
    </source>
</evidence>
<comment type="caution">
    <text evidence="1">The sequence shown here is derived from an EMBL/GenBank/DDBJ whole genome shotgun (WGS) entry which is preliminary data.</text>
</comment>
<dbReference type="Proteomes" id="UP001058974">
    <property type="component" value="Chromosome 1"/>
</dbReference>
<reference evidence="1 2" key="1">
    <citation type="journal article" date="2022" name="Nat. Genet.">
        <title>Improved pea reference genome and pan-genome highlight genomic features and evolutionary characteristics.</title>
        <authorList>
            <person name="Yang T."/>
            <person name="Liu R."/>
            <person name="Luo Y."/>
            <person name="Hu S."/>
            <person name="Wang D."/>
            <person name="Wang C."/>
            <person name="Pandey M.K."/>
            <person name="Ge S."/>
            <person name="Xu Q."/>
            <person name="Li N."/>
            <person name="Li G."/>
            <person name="Huang Y."/>
            <person name="Saxena R.K."/>
            <person name="Ji Y."/>
            <person name="Li M."/>
            <person name="Yan X."/>
            <person name="He Y."/>
            <person name="Liu Y."/>
            <person name="Wang X."/>
            <person name="Xiang C."/>
            <person name="Varshney R.K."/>
            <person name="Ding H."/>
            <person name="Gao S."/>
            <person name="Zong X."/>
        </authorList>
    </citation>
    <scope>NUCLEOTIDE SEQUENCE [LARGE SCALE GENOMIC DNA]</scope>
    <source>
        <strain evidence="1 2">cv. Zhongwan 6</strain>
    </source>
</reference>
<organism evidence="1 2">
    <name type="scientific">Pisum sativum</name>
    <name type="common">Garden pea</name>
    <name type="synonym">Lathyrus oleraceus</name>
    <dbReference type="NCBI Taxonomy" id="3888"/>
    <lineage>
        <taxon>Eukaryota</taxon>
        <taxon>Viridiplantae</taxon>
        <taxon>Streptophyta</taxon>
        <taxon>Embryophyta</taxon>
        <taxon>Tracheophyta</taxon>
        <taxon>Spermatophyta</taxon>
        <taxon>Magnoliopsida</taxon>
        <taxon>eudicotyledons</taxon>
        <taxon>Gunneridae</taxon>
        <taxon>Pentapetalae</taxon>
        <taxon>rosids</taxon>
        <taxon>fabids</taxon>
        <taxon>Fabales</taxon>
        <taxon>Fabaceae</taxon>
        <taxon>Papilionoideae</taxon>
        <taxon>50 kb inversion clade</taxon>
        <taxon>NPAAA clade</taxon>
        <taxon>Hologalegina</taxon>
        <taxon>IRL clade</taxon>
        <taxon>Fabeae</taxon>
        <taxon>Lathyrus</taxon>
    </lineage>
</organism>
<dbReference type="AlphaFoldDB" id="A0A9D5BNA3"/>
<dbReference type="Gramene" id="PSAT_LOCUS4787_t1">
    <property type="protein sequence ID" value="CAL5184294.1"/>
    <property type="gene ID" value="PSAT_LOCUS4787"/>
</dbReference>